<evidence type="ECO:0000313" key="1">
    <source>
        <dbReference type="EMBL" id="KAL0967929.1"/>
    </source>
</evidence>
<proteinExistence type="predicted"/>
<protein>
    <submittedName>
        <fullName evidence="1">Uncharacterized protein</fullName>
    </submittedName>
</protein>
<keyword evidence="2" id="KW-1185">Reference proteome</keyword>
<gene>
    <name evidence="1" type="ORF">UPYG_G00259960</name>
</gene>
<dbReference type="EMBL" id="JAGEUA010000008">
    <property type="protein sequence ID" value="KAL0967929.1"/>
    <property type="molecule type" value="Genomic_DNA"/>
</dbReference>
<evidence type="ECO:0000313" key="2">
    <source>
        <dbReference type="Proteomes" id="UP001557470"/>
    </source>
</evidence>
<reference evidence="1 2" key="1">
    <citation type="submission" date="2024-06" db="EMBL/GenBank/DDBJ databases">
        <authorList>
            <person name="Pan Q."/>
            <person name="Wen M."/>
            <person name="Jouanno E."/>
            <person name="Zahm M."/>
            <person name="Klopp C."/>
            <person name="Cabau C."/>
            <person name="Louis A."/>
            <person name="Berthelot C."/>
            <person name="Parey E."/>
            <person name="Roest Crollius H."/>
            <person name="Montfort J."/>
            <person name="Robinson-Rechavi M."/>
            <person name="Bouchez O."/>
            <person name="Lampietro C."/>
            <person name="Lopez Roques C."/>
            <person name="Donnadieu C."/>
            <person name="Postlethwait J."/>
            <person name="Bobe J."/>
            <person name="Verreycken H."/>
            <person name="Guiguen Y."/>
        </authorList>
    </citation>
    <scope>NUCLEOTIDE SEQUENCE [LARGE SCALE GENOMIC DNA]</scope>
    <source>
        <strain evidence="1">Up_M1</strain>
        <tissue evidence="1">Testis</tissue>
    </source>
</reference>
<organism evidence="1 2">
    <name type="scientific">Umbra pygmaea</name>
    <name type="common">Eastern mudminnow</name>
    <dbReference type="NCBI Taxonomy" id="75934"/>
    <lineage>
        <taxon>Eukaryota</taxon>
        <taxon>Metazoa</taxon>
        <taxon>Chordata</taxon>
        <taxon>Craniata</taxon>
        <taxon>Vertebrata</taxon>
        <taxon>Euteleostomi</taxon>
        <taxon>Actinopterygii</taxon>
        <taxon>Neopterygii</taxon>
        <taxon>Teleostei</taxon>
        <taxon>Protacanthopterygii</taxon>
        <taxon>Esociformes</taxon>
        <taxon>Umbridae</taxon>
        <taxon>Umbra</taxon>
    </lineage>
</organism>
<name>A0ABD0W8W8_UMBPY</name>
<comment type="caution">
    <text evidence="1">The sequence shown here is derived from an EMBL/GenBank/DDBJ whole genome shotgun (WGS) entry which is preliminary data.</text>
</comment>
<dbReference type="Proteomes" id="UP001557470">
    <property type="component" value="Unassembled WGS sequence"/>
</dbReference>
<dbReference type="AlphaFoldDB" id="A0ABD0W8W8"/>
<sequence length="151" mass="17292">MMNANMSLFLHNSQLGDVNLIALGGQIKKSCRPVKIVENRLPPISAKEDNIMQLGIKLVNNNLNNEQLLEDQGKTNDDIQRLSKFVNELEIRKADKEKVDMMIDSESQPMNNIQDDIMQLSIKLENNHLNIKQVLEGQNKNIDDVQVRDRE</sequence>
<accession>A0ABD0W8W8</accession>